<dbReference type="SUPFAM" id="SSF110849">
    <property type="entry name" value="ParB/Sulfiredoxin"/>
    <property type="match status" value="1"/>
</dbReference>
<dbReference type="Proteomes" id="UP000318053">
    <property type="component" value="Unassembled WGS sequence"/>
</dbReference>
<proteinExistence type="predicted"/>
<sequence length="332" mass="36974">MSKDKAYTSKYSIPDFDVVLAKNEASISEVHPTCMSVPMIDAQDFDRLVDAIRADGMIDSIRINDKKQLLDGRCRLSALYVLGESLEDSQVIVADHPAESIAEANYARRHLTSDQKAMRAVADLETERTAAADRKLRGSQKGRQSRMAKSNLDATDAVASKAKESRREPSLNRVAKEHGVPRQQLRDAEKVKKERPDLAEKVSNGQVSLDKARSEAGIKKTPTRRRNGKTASSDNRPAKQSDDSGKTLKYSDEMTSISDRQDGIRIVRSGDVTIMRHPDADKQVLVYANKNSWRVRTVGAKKVVRFRKSSGAEELAIKRIRVQLSSVTDEHT</sequence>
<evidence type="ECO:0000313" key="3">
    <source>
        <dbReference type="Proteomes" id="UP000318053"/>
    </source>
</evidence>
<gene>
    <name evidence="2" type="ORF">CA85_40580</name>
</gene>
<keyword evidence="3" id="KW-1185">Reference proteome</keyword>
<dbReference type="InterPro" id="IPR036086">
    <property type="entry name" value="ParB/Sulfiredoxin_sf"/>
</dbReference>
<feature type="compositionally biased region" description="Basic and acidic residues" evidence="1">
    <location>
        <begin position="236"/>
        <end position="249"/>
    </location>
</feature>
<evidence type="ECO:0000256" key="1">
    <source>
        <dbReference type="SAM" id="MobiDB-lite"/>
    </source>
</evidence>
<name>A0A5C5X2X0_9BACT</name>
<dbReference type="EMBL" id="SJPK01000012">
    <property type="protein sequence ID" value="TWT56525.1"/>
    <property type="molecule type" value="Genomic_DNA"/>
</dbReference>
<evidence type="ECO:0000313" key="2">
    <source>
        <dbReference type="EMBL" id="TWT56525.1"/>
    </source>
</evidence>
<protein>
    <recommendedName>
        <fullName evidence="4">ParB/Sulfiredoxin domain-containing protein</fullName>
    </recommendedName>
</protein>
<accession>A0A5C5X2X0</accession>
<feature type="region of interest" description="Disordered" evidence="1">
    <location>
        <begin position="129"/>
        <end position="249"/>
    </location>
</feature>
<reference evidence="2 3" key="1">
    <citation type="submission" date="2019-02" db="EMBL/GenBank/DDBJ databases">
        <title>Deep-cultivation of Planctomycetes and their phenomic and genomic characterization uncovers novel biology.</title>
        <authorList>
            <person name="Wiegand S."/>
            <person name="Jogler M."/>
            <person name="Boedeker C."/>
            <person name="Pinto D."/>
            <person name="Vollmers J."/>
            <person name="Rivas-Marin E."/>
            <person name="Kohn T."/>
            <person name="Peeters S.H."/>
            <person name="Heuer A."/>
            <person name="Rast P."/>
            <person name="Oberbeckmann S."/>
            <person name="Bunk B."/>
            <person name="Jeske O."/>
            <person name="Meyerdierks A."/>
            <person name="Storesund J.E."/>
            <person name="Kallscheuer N."/>
            <person name="Luecker S."/>
            <person name="Lage O.M."/>
            <person name="Pohl T."/>
            <person name="Merkel B.J."/>
            <person name="Hornburger P."/>
            <person name="Mueller R.-W."/>
            <person name="Bruemmer F."/>
            <person name="Labrenz M."/>
            <person name="Spormann A.M."/>
            <person name="Op Den Camp H."/>
            <person name="Overmann J."/>
            <person name="Amann R."/>
            <person name="Jetten M.S.M."/>
            <person name="Mascher T."/>
            <person name="Medema M.H."/>
            <person name="Devos D.P."/>
            <person name="Kaster A.-K."/>
            <person name="Ovreas L."/>
            <person name="Rohde M."/>
            <person name="Galperin M.Y."/>
            <person name="Jogler C."/>
        </authorList>
    </citation>
    <scope>NUCLEOTIDE SEQUENCE [LARGE SCALE GENOMIC DNA]</scope>
    <source>
        <strain evidence="2 3">CA85</strain>
    </source>
</reference>
<comment type="caution">
    <text evidence="2">The sequence shown here is derived from an EMBL/GenBank/DDBJ whole genome shotgun (WGS) entry which is preliminary data.</text>
</comment>
<dbReference type="RefSeq" id="WP_186775051.1">
    <property type="nucleotide sequence ID" value="NZ_SJPK01000012.1"/>
</dbReference>
<evidence type="ECO:0008006" key="4">
    <source>
        <dbReference type="Google" id="ProtNLM"/>
    </source>
</evidence>
<feature type="compositionally biased region" description="Basic residues" evidence="1">
    <location>
        <begin position="137"/>
        <end position="146"/>
    </location>
</feature>
<organism evidence="2 3">
    <name type="scientific">Allorhodopirellula solitaria</name>
    <dbReference type="NCBI Taxonomy" id="2527987"/>
    <lineage>
        <taxon>Bacteria</taxon>
        <taxon>Pseudomonadati</taxon>
        <taxon>Planctomycetota</taxon>
        <taxon>Planctomycetia</taxon>
        <taxon>Pirellulales</taxon>
        <taxon>Pirellulaceae</taxon>
        <taxon>Allorhodopirellula</taxon>
    </lineage>
</organism>
<dbReference type="AlphaFoldDB" id="A0A5C5X2X0"/>
<feature type="compositionally biased region" description="Basic and acidic residues" evidence="1">
    <location>
        <begin position="161"/>
        <end position="200"/>
    </location>
</feature>